<comment type="subcellular location">
    <subcellularLocation>
        <location evidence="1">Nucleus</location>
    </subcellularLocation>
</comment>
<evidence type="ECO:0000313" key="6">
    <source>
        <dbReference type="EMBL" id="KAE9532765.1"/>
    </source>
</evidence>
<feature type="compositionally biased region" description="Low complexity" evidence="4">
    <location>
        <begin position="24"/>
        <end position="39"/>
    </location>
</feature>
<accession>A0A6G0TIA5</accession>
<dbReference type="AlphaFoldDB" id="A0A6G0TIA5"/>
<keyword evidence="3" id="KW-0479">Metal-binding</keyword>
<dbReference type="EMBL" id="VYZN01000038">
    <property type="protein sequence ID" value="KAE9532765.1"/>
    <property type="molecule type" value="Genomic_DNA"/>
</dbReference>
<keyword evidence="2" id="KW-0539">Nucleus</keyword>
<evidence type="ECO:0000256" key="3">
    <source>
        <dbReference type="PROSITE-ProRule" id="PRU00042"/>
    </source>
</evidence>
<sequence length="390" mass="42118">MNTDYNQFSRMTMDVHQHRNVTTAASSSPPSRYSPPVAAGVAQPVQTSLPAAVVALHQRPQKRSFDVAFLMAPDDLSKRRPRPLQAAQPVARSAFTKVSPDPPPSLSPASSPATPPPTDFAAYMHHGQLHHQQQLLSHHQPQQECSLSPPLPPVAAHFMSPFPLGFRSPFALMMPPRPQPTASVKDYQSPLQPPPPLPPHHHNQQQQQQLQQQQQQQQQHLHHQQQLQSLPAPSPLQFGQAAAAAAAVAALPAMLLPASIAAAALTLPSQNVCAKCNVSFRMTSDLVYHMRSHHKGGDGSGGGGAGGGIGGGVGGGSAAGVGGADAKKRRDMDKLRCPVCDESFRERHHLTRHMTAHQDKEGDRLDDEDDAPMQQQHHQPLLQHQHQGAK</sequence>
<comment type="caution">
    <text evidence="6">The sequence shown here is derived from an EMBL/GenBank/DDBJ whole genome shotgun (WGS) entry which is preliminary data.</text>
</comment>
<evidence type="ECO:0000256" key="2">
    <source>
        <dbReference type="ARBA" id="ARBA00023242"/>
    </source>
</evidence>
<feature type="region of interest" description="Disordered" evidence="4">
    <location>
        <begin position="176"/>
        <end position="233"/>
    </location>
</feature>
<dbReference type="Proteomes" id="UP000475862">
    <property type="component" value="Unassembled WGS sequence"/>
</dbReference>
<dbReference type="InterPro" id="IPR036236">
    <property type="entry name" value="Znf_C2H2_sf"/>
</dbReference>
<dbReference type="SUPFAM" id="SSF57667">
    <property type="entry name" value="beta-beta-alpha zinc fingers"/>
    <property type="match status" value="1"/>
</dbReference>
<feature type="domain" description="C2H2-type" evidence="5">
    <location>
        <begin position="335"/>
        <end position="362"/>
    </location>
</feature>
<feature type="compositionally biased region" description="Basic residues" evidence="4">
    <location>
        <begin position="346"/>
        <end position="355"/>
    </location>
</feature>
<reference evidence="6 7" key="1">
    <citation type="submission" date="2019-08" db="EMBL/GenBank/DDBJ databases">
        <title>The genome of the soybean aphid Biotype 1, its phylome, world population structure and adaptation to the North American continent.</title>
        <authorList>
            <person name="Giordano R."/>
            <person name="Donthu R.K."/>
            <person name="Hernandez A.G."/>
            <person name="Wright C.L."/>
            <person name="Zimin A.V."/>
        </authorList>
    </citation>
    <scope>NUCLEOTIDE SEQUENCE [LARGE SCALE GENOMIC DNA]</scope>
    <source>
        <tissue evidence="6">Whole aphids</tissue>
    </source>
</reference>
<dbReference type="PROSITE" id="PS50157">
    <property type="entry name" value="ZINC_FINGER_C2H2_2"/>
    <property type="match status" value="2"/>
</dbReference>
<dbReference type="InterPro" id="IPR052296">
    <property type="entry name" value="TR-Histone_Methyltrans"/>
</dbReference>
<feature type="region of interest" description="Disordered" evidence="4">
    <location>
        <begin position="20"/>
        <end position="39"/>
    </location>
</feature>
<evidence type="ECO:0000313" key="7">
    <source>
        <dbReference type="Proteomes" id="UP000475862"/>
    </source>
</evidence>
<organism evidence="6 7">
    <name type="scientific">Aphis glycines</name>
    <name type="common">Soybean aphid</name>
    <dbReference type="NCBI Taxonomy" id="307491"/>
    <lineage>
        <taxon>Eukaryota</taxon>
        <taxon>Metazoa</taxon>
        <taxon>Ecdysozoa</taxon>
        <taxon>Arthropoda</taxon>
        <taxon>Hexapoda</taxon>
        <taxon>Insecta</taxon>
        <taxon>Pterygota</taxon>
        <taxon>Neoptera</taxon>
        <taxon>Paraneoptera</taxon>
        <taxon>Hemiptera</taxon>
        <taxon>Sternorrhyncha</taxon>
        <taxon>Aphidomorpha</taxon>
        <taxon>Aphidoidea</taxon>
        <taxon>Aphididae</taxon>
        <taxon>Aphidini</taxon>
        <taxon>Aphis</taxon>
        <taxon>Aphis</taxon>
    </lineage>
</organism>
<keyword evidence="3" id="KW-0862">Zinc</keyword>
<dbReference type="GO" id="GO:0008270">
    <property type="term" value="F:zinc ion binding"/>
    <property type="evidence" value="ECO:0007669"/>
    <property type="project" value="UniProtKB-KW"/>
</dbReference>
<feature type="domain" description="C2H2-type" evidence="5">
    <location>
        <begin position="271"/>
        <end position="299"/>
    </location>
</feature>
<proteinExistence type="predicted"/>
<evidence type="ECO:0000259" key="5">
    <source>
        <dbReference type="PROSITE" id="PS50157"/>
    </source>
</evidence>
<dbReference type="InterPro" id="IPR013087">
    <property type="entry name" value="Znf_C2H2_type"/>
</dbReference>
<dbReference type="GO" id="GO:0006355">
    <property type="term" value="P:regulation of DNA-templated transcription"/>
    <property type="evidence" value="ECO:0007669"/>
    <property type="project" value="TreeGrafter"/>
</dbReference>
<evidence type="ECO:0000256" key="1">
    <source>
        <dbReference type="ARBA" id="ARBA00004123"/>
    </source>
</evidence>
<dbReference type="PANTHER" id="PTHR16516:SF4">
    <property type="entry name" value="C2H2-TYPE DOMAIN-CONTAINING PROTEIN"/>
    <property type="match status" value="1"/>
</dbReference>
<feature type="compositionally biased region" description="Low complexity" evidence="4">
    <location>
        <begin position="374"/>
        <end position="390"/>
    </location>
</feature>
<name>A0A6G0TIA5_APHGL</name>
<feature type="region of interest" description="Disordered" evidence="4">
    <location>
        <begin position="79"/>
        <end position="149"/>
    </location>
</feature>
<dbReference type="SMART" id="SM00355">
    <property type="entry name" value="ZnF_C2H2"/>
    <property type="match status" value="2"/>
</dbReference>
<dbReference type="PANTHER" id="PTHR16516">
    <property type="entry name" value="AGAP007109-PA"/>
    <property type="match status" value="1"/>
</dbReference>
<evidence type="ECO:0000256" key="4">
    <source>
        <dbReference type="SAM" id="MobiDB-lite"/>
    </source>
</evidence>
<gene>
    <name evidence="6" type="ORF">AGLY_009846</name>
</gene>
<keyword evidence="7" id="KW-1185">Reference proteome</keyword>
<keyword evidence="3" id="KW-0863">Zinc-finger</keyword>
<feature type="compositionally biased region" description="Low complexity" evidence="4">
    <location>
        <begin position="204"/>
        <end position="233"/>
    </location>
</feature>
<dbReference type="PROSITE" id="PS00028">
    <property type="entry name" value="ZINC_FINGER_C2H2_1"/>
    <property type="match status" value="2"/>
</dbReference>
<dbReference type="GO" id="GO:0005634">
    <property type="term" value="C:nucleus"/>
    <property type="evidence" value="ECO:0007669"/>
    <property type="project" value="UniProtKB-SubCell"/>
</dbReference>
<dbReference type="OrthoDB" id="5814089at2759"/>
<feature type="compositionally biased region" description="Low complexity" evidence="4">
    <location>
        <begin position="130"/>
        <end position="143"/>
    </location>
</feature>
<feature type="region of interest" description="Disordered" evidence="4">
    <location>
        <begin position="346"/>
        <end position="390"/>
    </location>
</feature>
<protein>
    <recommendedName>
        <fullName evidence="5">C2H2-type domain-containing protein</fullName>
    </recommendedName>
</protein>
<dbReference type="Gene3D" id="3.30.160.60">
    <property type="entry name" value="Classic Zinc Finger"/>
    <property type="match status" value="1"/>
</dbReference>